<name>A0A484S5K6_9ZZZZ</name>
<evidence type="ECO:0000256" key="1">
    <source>
        <dbReference type="ARBA" id="ARBA00010552"/>
    </source>
</evidence>
<organism evidence="4">
    <name type="scientific">plant metagenome</name>
    <dbReference type="NCBI Taxonomy" id="1297885"/>
    <lineage>
        <taxon>unclassified sequences</taxon>
        <taxon>metagenomes</taxon>
        <taxon>organismal metagenomes</taxon>
    </lineage>
</organism>
<dbReference type="EMBL" id="CAADIP010000013">
    <property type="protein sequence ID" value="VFR83823.1"/>
    <property type="molecule type" value="Genomic_DNA"/>
</dbReference>
<dbReference type="EMBL" id="CAADIG010000024">
    <property type="protein sequence ID" value="VFR47506.1"/>
    <property type="molecule type" value="Genomic_DNA"/>
</dbReference>
<dbReference type="EMBL" id="CAADID010000002">
    <property type="protein sequence ID" value="VFR57904.1"/>
    <property type="molecule type" value="Genomic_DNA"/>
</dbReference>
<dbReference type="SUPFAM" id="SSF55298">
    <property type="entry name" value="YjgF-like"/>
    <property type="match status" value="1"/>
</dbReference>
<evidence type="ECO:0000313" key="5">
    <source>
        <dbReference type="EMBL" id="VFR83823.1"/>
    </source>
</evidence>
<evidence type="ECO:0000313" key="2">
    <source>
        <dbReference type="EMBL" id="VFR47506.1"/>
    </source>
</evidence>
<dbReference type="PROSITE" id="PS01094">
    <property type="entry name" value="UPF0076"/>
    <property type="match status" value="1"/>
</dbReference>
<dbReference type="InterPro" id="IPR019897">
    <property type="entry name" value="RidA_CS"/>
</dbReference>
<dbReference type="Pfam" id="PF01042">
    <property type="entry name" value="Ribonuc_L-PSP"/>
    <property type="match status" value="1"/>
</dbReference>
<proteinExistence type="inferred from homology"/>
<accession>A0A484S5K6</accession>
<dbReference type="PANTHER" id="PTHR47328">
    <property type="match status" value="1"/>
</dbReference>
<reference evidence="4" key="1">
    <citation type="submission" date="2019-03" db="EMBL/GenBank/DDBJ databases">
        <authorList>
            <person name="Danneels B."/>
        </authorList>
    </citation>
    <scope>NUCLEOTIDE SEQUENCE</scope>
</reference>
<comment type="similarity">
    <text evidence="1">Belongs to the RutC family.</text>
</comment>
<dbReference type="PANTHER" id="PTHR47328:SF1">
    <property type="entry name" value="RUTC FAMILY PROTEIN YOAB"/>
    <property type="match status" value="1"/>
</dbReference>
<dbReference type="Gene3D" id="3.30.1330.40">
    <property type="entry name" value="RutC-like"/>
    <property type="match status" value="1"/>
</dbReference>
<sequence length="117" mass="12707">MIHGGLVFLSGQTASGTGATSIEEQTQEILRRIDRYLSEAGTDKDAILSATIYLRDIADFSDMNQAWERWISPAHAPARCTVEARLASPHLRIEISIIAAAKPPAGDLPRNVSQPLP</sequence>
<gene>
    <name evidence="2" type="ORF">ANT2_4564</name>
    <name evidence="4" type="ORF">ANT3_4539</name>
    <name evidence="3" type="ORF">BRI6_4777</name>
    <name evidence="5" type="ORF">IVO3_4776</name>
    <name evidence="6" type="ORF">RAN7_4743</name>
</gene>
<dbReference type="AlphaFoldDB" id="A0A484S5K6"/>
<dbReference type="InterPro" id="IPR035709">
    <property type="entry name" value="YoaB-like"/>
</dbReference>
<dbReference type="EMBL" id="CAADIZ010000051">
    <property type="protein sequence ID" value="VFS29437.1"/>
    <property type="molecule type" value="Genomic_DNA"/>
</dbReference>
<evidence type="ECO:0000313" key="4">
    <source>
        <dbReference type="EMBL" id="VFR57904.1"/>
    </source>
</evidence>
<dbReference type="InterPro" id="IPR035959">
    <property type="entry name" value="RutC-like_sf"/>
</dbReference>
<dbReference type="CDD" id="cd06150">
    <property type="entry name" value="YjgF_YER057c_UK114_like_2"/>
    <property type="match status" value="1"/>
</dbReference>
<dbReference type="InterPro" id="IPR006175">
    <property type="entry name" value="YjgF/YER057c/UK114"/>
</dbReference>
<protein>
    <submittedName>
        <fullName evidence="4">Translation initiation inhibitor</fullName>
    </submittedName>
</protein>
<evidence type="ECO:0000313" key="3">
    <source>
        <dbReference type="EMBL" id="VFR54016.1"/>
    </source>
</evidence>
<evidence type="ECO:0000313" key="6">
    <source>
        <dbReference type="EMBL" id="VFS29437.1"/>
    </source>
</evidence>
<dbReference type="EMBL" id="CAADII010000016">
    <property type="protein sequence ID" value="VFR54016.1"/>
    <property type="molecule type" value="Genomic_DNA"/>
</dbReference>